<evidence type="ECO:0000313" key="4">
    <source>
        <dbReference type="EMBL" id="NKY00419.1"/>
    </source>
</evidence>
<dbReference type="SUPFAM" id="SSF53756">
    <property type="entry name" value="UDP-Glycosyltransferase/glycogen phosphorylase"/>
    <property type="match status" value="1"/>
</dbReference>
<dbReference type="InterPro" id="IPR050194">
    <property type="entry name" value="Glycosyltransferase_grp1"/>
</dbReference>
<dbReference type="InterPro" id="IPR028098">
    <property type="entry name" value="Glyco_trans_4-like_N"/>
</dbReference>
<dbReference type="RefSeq" id="WP_006371073.1">
    <property type="nucleotide sequence ID" value="NZ_JAAXPC010000001.1"/>
</dbReference>
<evidence type="ECO:0000313" key="5">
    <source>
        <dbReference type="Proteomes" id="UP000563898"/>
    </source>
</evidence>
<accession>A0A846WH95</accession>
<keyword evidence="2 4" id="KW-0808">Transferase</keyword>
<evidence type="ECO:0000256" key="1">
    <source>
        <dbReference type="ARBA" id="ARBA00022676"/>
    </source>
</evidence>
<gene>
    <name evidence="4" type="ORF">HGA05_02345</name>
</gene>
<dbReference type="PANTHER" id="PTHR45947">
    <property type="entry name" value="SULFOQUINOVOSYL TRANSFERASE SQD2"/>
    <property type="match status" value="1"/>
</dbReference>
<dbReference type="Pfam" id="PF13692">
    <property type="entry name" value="Glyco_trans_1_4"/>
    <property type="match status" value="1"/>
</dbReference>
<evidence type="ECO:0000256" key="2">
    <source>
        <dbReference type="ARBA" id="ARBA00022679"/>
    </source>
</evidence>
<dbReference type="GO" id="GO:1903509">
    <property type="term" value="P:liposaccharide metabolic process"/>
    <property type="evidence" value="ECO:0007669"/>
    <property type="project" value="UniProtKB-ARBA"/>
</dbReference>
<dbReference type="GO" id="GO:1901137">
    <property type="term" value="P:carbohydrate derivative biosynthetic process"/>
    <property type="evidence" value="ECO:0007669"/>
    <property type="project" value="UniProtKB-ARBA"/>
</dbReference>
<dbReference type="Pfam" id="PF13439">
    <property type="entry name" value="Glyco_transf_4"/>
    <property type="match status" value="1"/>
</dbReference>
<proteinExistence type="predicted"/>
<comment type="caution">
    <text evidence="4">The sequence shown here is derived from an EMBL/GenBank/DDBJ whole genome shotgun (WGS) entry which is preliminary data.</text>
</comment>
<dbReference type="Proteomes" id="UP000563898">
    <property type="component" value="Unassembled WGS sequence"/>
</dbReference>
<reference evidence="4 5" key="1">
    <citation type="submission" date="2020-04" db="EMBL/GenBank/DDBJ databases">
        <title>MicrobeNet Type strains.</title>
        <authorList>
            <person name="Nicholson A.C."/>
        </authorList>
    </citation>
    <scope>NUCLEOTIDE SEQUENCE [LARGE SCALE GENOMIC DNA]</scope>
    <source>
        <strain evidence="4 5">ATCC BAA-14</strain>
    </source>
</reference>
<dbReference type="AlphaFoldDB" id="A0A846WH95"/>
<dbReference type="GO" id="GO:0016757">
    <property type="term" value="F:glycosyltransferase activity"/>
    <property type="evidence" value="ECO:0007669"/>
    <property type="project" value="UniProtKB-KW"/>
</dbReference>
<dbReference type="EMBL" id="JAAXPC010000001">
    <property type="protein sequence ID" value="NKY00419.1"/>
    <property type="molecule type" value="Genomic_DNA"/>
</dbReference>
<organism evidence="4 5">
    <name type="scientific">Gordonia polyisoprenivorans</name>
    <dbReference type="NCBI Taxonomy" id="84595"/>
    <lineage>
        <taxon>Bacteria</taxon>
        <taxon>Bacillati</taxon>
        <taxon>Actinomycetota</taxon>
        <taxon>Actinomycetes</taxon>
        <taxon>Mycobacteriales</taxon>
        <taxon>Gordoniaceae</taxon>
        <taxon>Gordonia</taxon>
    </lineage>
</organism>
<sequence length="361" mass="39552">MKYVFVSNAEVVWGAEYSMLALAKEMATQGLNVGLVVPARNYSLIAAWTENIGSDITKVEIGDRRGRTRLGRTLSFIPALLRQPKDRVDILFDIDLLLVAAVLKPYYCLRRSSVVLDLHTKTDSVKGAKLIRLLSRSTDGCIAVSNFVTDQVSRSIRTEVIYRPINISIKDNYLPIPEIPTVGLIGRVDRIKNLEFALEALAMVDTPIKVTMRGGPSTEDDQYLVAVLGKARQLLGQNFCYDGVLERDKVFDGIDFMLLANGQEPSGRVVGESQLAGLTAIVPDSGGAAEFVRSGVTGYTYRHMDRLDCAEVISKAIQGERSGSGVRVAARRFAADSYNASIQGMKYANAITLLVNRGFHA</sequence>
<name>A0A846WH95_9ACTN</name>
<dbReference type="Gene3D" id="3.40.50.2000">
    <property type="entry name" value="Glycogen Phosphorylase B"/>
    <property type="match status" value="2"/>
</dbReference>
<dbReference type="PANTHER" id="PTHR45947:SF3">
    <property type="entry name" value="SULFOQUINOVOSYL TRANSFERASE SQD2"/>
    <property type="match status" value="1"/>
</dbReference>
<protein>
    <submittedName>
        <fullName evidence="4">Glycosyltransferase</fullName>
    </submittedName>
</protein>
<evidence type="ECO:0000259" key="3">
    <source>
        <dbReference type="Pfam" id="PF13439"/>
    </source>
</evidence>
<keyword evidence="1" id="KW-0328">Glycosyltransferase</keyword>
<feature type="domain" description="Glycosyltransferase subfamily 4-like N-terminal" evidence="3">
    <location>
        <begin position="14"/>
        <end position="167"/>
    </location>
</feature>